<dbReference type="InterPro" id="IPR015943">
    <property type="entry name" value="WD40/YVTN_repeat-like_dom_sf"/>
</dbReference>
<feature type="repeat" description="WD" evidence="3">
    <location>
        <begin position="211"/>
        <end position="252"/>
    </location>
</feature>
<organism evidence="4 5">
    <name type="scientific">Aureobasidium namibiae CBS 147.97</name>
    <dbReference type="NCBI Taxonomy" id="1043004"/>
    <lineage>
        <taxon>Eukaryota</taxon>
        <taxon>Fungi</taxon>
        <taxon>Dikarya</taxon>
        <taxon>Ascomycota</taxon>
        <taxon>Pezizomycotina</taxon>
        <taxon>Dothideomycetes</taxon>
        <taxon>Dothideomycetidae</taxon>
        <taxon>Dothideales</taxon>
        <taxon>Saccotheciaceae</taxon>
        <taxon>Aureobasidium</taxon>
    </lineage>
</organism>
<gene>
    <name evidence="4" type="ORF">M436DRAFT_57415</name>
</gene>
<keyword evidence="5" id="KW-1185">Reference proteome</keyword>
<reference evidence="4 5" key="1">
    <citation type="journal article" date="2014" name="BMC Genomics">
        <title>Genome sequencing of four Aureobasidium pullulans varieties: biotechnological potential, stress tolerance, and description of new species.</title>
        <authorList>
            <person name="Gostin Ar C."/>
            <person name="Ohm R.A."/>
            <person name="Kogej T."/>
            <person name="Sonjak S."/>
            <person name="Turk M."/>
            <person name="Zajc J."/>
            <person name="Zalar P."/>
            <person name="Grube M."/>
            <person name="Sun H."/>
            <person name="Han J."/>
            <person name="Sharma A."/>
            <person name="Chiniquy J."/>
            <person name="Ngan C.Y."/>
            <person name="Lipzen A."/>
            <person name="Barry K."/>
            <person name="Grigoriev I.V."/>
            <person name="Gunde-Cimerman N."/>
        </authorList>
    </citation>
    <scope>NUCLEOTIDE SEQUENCE [LARGE SCALE GENOMIC DNA]</scope>
    <source>
        <strain evidence="4 5">CBS 147.97</strain>
    </source>
</reference>
<protein>
    <submittedName>
        <fullName evidence="4">WD40 repeat-like protein</fullName>
    </submittedName>
</protein>
<dbReference type="PROSITE" id="PS50082">
    <property type="entry name" value="WD_REPEATS_2"/>
    <property type="match status" value="2"/>
</dbReference>
<evidence type="ECO:0000313" key="5">
    <source>
        <dbReference type="Proteomes" id="UP000027730"/>
    </source>
</evidence>
<dbReference type="SUPFAM" id="SSF82171">
    <property type="entry name" value="DPP6 N-terminal domain-like"/>
    <property type="match status" value="1"/>
</dbReference>
<dbReference type="OrthoDB" id="1367865at2759"/>
<dbReference type="PANTHER" id="PTHR19848">
    <property type="entry name" value="WD40 REPEAT PROTEIN"/>
    <property type="match status" value="1"/>
</dbReference>
<dbReference type="SMART" id="SM00320">
    <property type="entry name" value="WD40"/>
    <property type="match status" value="5"/>
</dbReference>
<dbReference type="STRING" id="1043004.A0A074X2E7"/>
<dbReference type="RefSeq" id="XP_013423007.1">
    <property type="nucleotide sequence ID" value="XM_013567553.1"/>
</dbReference>
<evidence type="ECO:0000313" key="4">
    <source>
        <dbReference type="EMBL" id="KEQ68821.1"/>
    </source>
</evidence>
<sequence length="438" mass="48563">MSRQEFLADFVYSVRKQFNVNGTPASWAQGSKPAHRFWGDEDSAIGIAYSSHDHTNHHYAVSCDAKLVAVCGGLNVSIYDIATQERRAQFCMSIDRANLMDAPSLVDESLAPIVSQITRTHGPMDSVIQPLLHTLRENYTKALQDLQGSLLFASVPHVDGKLCGSRDSSSRGKHFLYVTNNHGLQRGGRPLAELPEIVVYDYALKSTKFVLAGHGGYIVWTSFSPDGRYIASASHEGTCRIFDSTTGDCRHKVDLMDGQCSSGAWSPDSQHIAICGKDKRIATETGVAASLLVTVVISVETGKQVASFDHGDPSSRHSSIAWSSRNDIAITQDTDIYFWDPFSDNTMHSFSIDVEGRMLKTYAGFSQISWSADGKRLIVMCGDGTIEVWDRDANVRWRVQRPQGLTTKRFGQGFHWLEKLQMLICLNGDGYLRSYTFE</sequence>
<evidence type="ECO:0000256" key="1">
    <source>
        <dbReference type="ARBA" id="ARBA00022574"/>
    </source>
</evidence>
<dbReference type="Gene3D" id="2.130.10.10">
    <property type="entry name" value="YVTN repeat-like/Quinoprotein amine dehydrogenase"/>
    <property type="match status" value="1"/>
</dbReference>
<evidence type="ECO:0000256" key="3">
    <source>
        <dbReference type="PROSITE-ProRule" id="PRU00221"/>
    </source>
</evidence>
<accession>A0A074X2E7</accession>
<dbReference type="InterPro" id="IPR001680">
    <property type="entry name" value="WD40_rpt"/>
</dbReference>
<feature type="repeat" description="WD" evidence="3">
    <location>
        <begin position="368"/>
        <end position="390"/>
    </location>
</feature>
<proteinExistence type="predicted"/>
<dbReference type="Pfam" id="PF00400">
    <property type="entry name" value="WD40"/>
    <property type="match status" value="2"/>
</dbReference>
<keyword evidence="1 3" id="KW-0853">WD repeat</keyword>
<keyword evidence="2" id="KW-0677">Repeat</keyword>
<evidence type="ECO:0000256" key="2">
    <source>
        <dbReference type="ARBA" id="ARBA00022737"/>
    </source>
</evidence>
<dbReference type="AlphaFoldDB" id="A0A074X2E7"/>
<name>A0A074X2E7_9PEZI</name>
<dbReference type="Proteomes" id="UP000027730">
    <property type="component" value="Unassembled WGS sequence"/>
</dbReference>
<dbReference type="HOGENOM" id="CLU_031896_0_0_1"/>
<dbReference type="PANTHER" id="PTHR19848:SF8">
    <property type="entry name" value="F-BOX AND WD REPEAT DOMAIN CONTAINING 7"/>
    <property type="match status" value="1"/>
</dbReference>
<dbReference type="EMBL" id="KL584725">
    <property type="protein sequence ID" value="KEQ68821.1"/>
    <property type="molecule type" value="Genomic_DNA"/>
</dbReference>
<dbReference type="GeneID" id="25412485"/>